<feature type="repeat" description="TPR" evidence="3">
    <location>
        <begin position="265"/>
        <end position="298"/>
    </location>
</feature>
<dbReference type="Pfam" id="PF07719">
    <property type="entry name" value="TPR_2"/>
    <property type="match status" value="1"/>
</dbReference>
<dbReference type="PROSITE" id="PS51257">
    <property type="entry name" value="PROKAR_LIPOPROTEIN"/>
    <property type="match status" value="1"/>
</dbReference>
<dbReference type="InterPro" id="IPR011990">
    <property type="entry name" value="TPR-like_helical_dom_sf"/>
</dbReference>
<dbReference type="EMBL" id="JAENIL010000024">
    <property type="protein sequence ID" value="MBK1877966.1"/>
    <property type="molecule type" value="Genomic_DNA"/>
</dbReference>
<dbReference type="SMART" id="SM00028">
    <property type="entry name" value="TPR"/>
    <property type="match status" value="3"/>
</dbReference>
<dbReference type="PANTHER" id="PTHR44943:SF8">
    <property type="entry name" value="TPR REPEAT-CONTAINING PROTEIN MJ0263"/>
    <property type="match status" value="1"/>
</dbReference>
<dbReference type="Pfam" id="PF13181">
    <property type="entry name" value="TPR_8"/>
    <property type="match status" value="1"/>
</dbReference>
<reference evidence="5" key="1">
    <citation type="submission" date="2021-01" db="EMBL/GenBank/DDBJ databases">
        <title>Modified the classification status of verrucomicrobia.</title>
        <authorList>
            <person name="Feng X."/>
        </authorList>
    </citation>
    <scope>NUCLEOTIDE SEQUENCE</scope>
    <source>
        <strain evidence="5">KCTC 13126</strain>
    </source>
</reference>
<keyword evidence="4" id="KW-0732">Signal</keyword>
<evidence type="ECO:0000256" key="2">
    <source>
        <dbReference type="ARBA" id="ARBA00022803"/>
    </source>
</evidence>
<feature type="chain" id="PRO_5036905908" evidence="4">
    <location>
        <begin position="19"/>
        <end position="318"/>
    </location>
</feature>
<dbReference type="PROSITE" id="PS50005">
    <property type="entry name" value="TPR"/>
    <property type="match status" value="2"/>
</dbReference>
<protein>
    <submittedName>
        <fullName evidence="5">Tetratricopeptide repeat protein</fullName>
    </submittedName>
</protein>
<dbReference type="InterPro" id="IPR051685">
    <property type="entry name" value="Ycf3/AcsC/BcsC/TPR_MFPF"/>
</dbReference>
<comment type="caution">
    <text evidence="5">The sequence shown here is derived from an EMBL/GenBank/DDBJ whole genome shotgun (WGS) entry which is preliminary data.</text>
</comment>
<feature type="repeat" description="TPR" evidence="3">
    <location>
        <begin position="197"/>
        <end position="230"/>
    </location>
</feature>
<evidence type="ECO:0000256" key="4">
    <source>
        <dbReference type="SAM" id="SignalP"/>
    </source>
</evidence>
<dbReference type="RefSeq" id="WP_200356179.1">
    <property type="nucleotide sequence ID" value="NZ_JAENIL010000024.1"/>
</dbReference>
<keyword evidence="6" id="KW-1185">Reference proteome</keyword>
<keyword evidence="2 3" id="KW-0802">TPR repeat</keyword>
<organism evidence="5 6">
    <name type="scientific">Pelagicoccus mobilis</name>
    <dbReference type="NCBI Taxonomy" id="415221"/>
    <lineage>
        <taxon>Bacteria</taxon>
        <taxon>Pseudomonadati</taxon>
        <taxon>Verrucomicrobiota</taxon>
        <taxon>Opitutia</taxon>
        <taxon>Puniceicoccales</taxon>
        <taxon>Pelagicoccaceae</taxon>
        <taxon>Pelagicoccus</taxon>
    </lineage>
</organism>
<evidence type="ECO:0000256" key="3">
    <source>
        <dbReference type="PROSITE-ProRule" id="PRU00339"/>
    </source>
</evidence>
<dbReference type="InterPro" id="IPR019734">
    <property type="entry name" value="TPR_rpt"/>
</dbReference>
<sequence>MKSIVQILTSFIAASAFALVGCSKATPEKALENEVRSLTNAWRGLEAIEKFNSRSSDITPTPRTLSYVSLAYYNEDDIANCHKFADQATDLNDEDELAAMLYILTSGKLKKFEKAHSIAQKWLKKPEAEDIIQQIIIFYNDTESYEHALEASSVGLKRLPKDDTIAGTHAHTLAMIKGRDAMLGFVQTWTSRNRPTAYFWENVGRGLYRLEQYDEAVTYFNKSLSIDQEQADVVQLIAESLQHGTHDLEQLAKIAEWSKNRPDSAKLQNQIAVVYYLGGDKEKALEHIENAYKLEPTNAQYIKNRNTVLGSFKQADQN</sequence>
<name>A0A934RZW8_9BACT</name>
<dbReference type="SUPFAM" id="SSF48452">
    <property type="entry name" value="TPR-like"/>
    <property type="match status" value="2"/>
</dbReference>
<keyword evidence="1" id="KW-0677">Repeat</keyword>
<proteinExistence type="predicted"/>
<accession>A0A934RZW8</accession>
<dbReference type="PANTHER" id="PTHR44943">
    <property type="entry name" value="CELLULOSE SYNTHASE OPERON PROTEIN C"/>
    <property type="match status" value="1"/>
</dbReference>
<dbReference type="Proteomes" id="UP000617628">
    <property type="component" value="Unassembled WGS sequence"/>
</dbReference>
<evidence type="ECO:0000313" key="6">
    <source>
        <dbReference type="Proteomes" id="UP000617628"/>
    </source>
</evidence>
<dbReference type="AlphaFoldDB" id="A0A934RZW8"/>
<dbReference type="InterPro" id="IPR013105">
    <property type="entry name" value="TPR_2"/>
</dbReference>
<dbReference type="Gene3D" id="1.25.40.10">
    <property type="entry name" value="Tetratricopeptide repeat domain"/>
    <property type="match status" value="1"/>
</dbReference>
<evidence type="ECO:0000256" key="1">
    <source>
        <dbReference type="ARBA" id="ARBA00022737"/>
    </source>
</evidence>
<feature type="signal peptide" evidence="4">
    <location>
        <begin position="1"/>
        <end position="18"/>
    </location>
</feature>
<gene>
    <name evidence="5" type="ORF">JIN87_13900</name>
</gene>
<evidence type="ECO:0000313" key="5">
    <source>
        <dbReference type="EMBL" id="MBK1877966.1"/>
    </source>
</evidence>